<dbReference type="AlphaFoldDB" id="A0AAE8MN29"/>
<accession>A0AAE8MN29</accession>
<protein>
    <submittedName>
        <fullName evidence="1">Uncharacterized protein</fullName>
    </submittedName>
</protein>
<name>A0AAE8MN29_9PEZI</name>
<evidence type="ECO:0000313" key="2">
    <source>
        <dbReference type="Proteomes" id="UP001187682"/>
    </source>
</evidence>
<dbReference type="EMBL" id="ONZQ02000001">
    <property type="protein sequence ID" value="SPN96528.1"/>
    <property type="molecule type" value="Genomic_DNA"/>
</dbReference>
<evidence type="ECO:0000313" key="1">
    <source>
        <dbReference type="EMBL" id="SPN96528.1"/>
    </source>
</evidence>
<dbReference type="Proteomes" id="UP001187682">
    <property type="component" value="Unassembled WGS sequence"/>
</dbReference>
<sequence length="839" mass="93184">MSAPTEKPQAGKREECAMVYHDPDGVSVVGGQKIGYPSKHRIQFVWGTPAMTRPYAKLRISFPRATDTAFNMHIIEVVLLAGTWTSKARMLSDSEIAELPPRETDRTQPMGIMTLTLNEGEKACSRSYGYPFAGLAVDEAIVNENGRLDGVKTLREIFAPREFVILFQGGRMVPRANGQFSRSFPNPIPPVFPYSAGRWSMKCYEDEVPRYAGTKPYTAVFKFYNHYDYFTNISQGLVQDVFHLAKDVDSIRSKPIRCLFLKRGSSPDHSASEFLVLVWHDLQKDRRFENSLPRLLCGEFRLSLAFGPPPCRSDFIPTHDDETPPDNMFWEARQVPSNKWEHTKCQLAIIIRRPQPWDPDDAAIDVPILAYPEPRPEYILGHGAKGFYLKFDAGFQATRCRVEAAYDSIVAYTPPQGAEGGGRLSDDKDLHTLKRELHTGSGFCSLVESPTRKETALPPELPSLLPGGSMQQANISPHIRLRLLAQPELFQVDSVESKAASLCPPLTVLPQIPILQGVPSHVRTAIGEKIGPKKNRFARYLKATRLGTICLIKHTGWEKTDLLAWSALLFVYNPKIARIYCSSTSHESTDSFAAQLYRLGLELATMLKFKALLVVRGYAVPQEVEAFLKIAGGQYRGASEDIEDPFRATRWCLRLSACEWLLKVVGARHFSLAPSDPVHLHNLRQEFLTKAKYEGLRRFVAGGLPFRGGSASALDSAIRVPAFELVKELITAVIMGADAVCTTPLGSAEPVYSRYKEKVAKGIVLDDAGAMLQADALLVWGYGCRPCAMGGGPNQITPAMATCGEVRGQKVVNMFSDLAKVSELEQLKRTGWPCFLIDG</sequence>
<comment type="caution">
    <text evidence="1">The sequence shown here is derived from an EMBL/GenBank/DDBJ whole genome shotgun (WGS) entry which is preliminary data.</text>
</comment>
<organism evidence="1 2">
    <name type="scientific">Cephalotrichum gorgonifer</name>
    <dbReference type="NCBI Taxonomy" id="2041049"/>
    <lineage>
        <taxon>Eukaryota</taxon>
        <taxon>Fungi</taxon>
        <taxon>Dikarya</taxon>
        <taxon>Ascomycota</taxon>
        <taxon>Pezizomycotina</taxon>
        <taxon>Sordariomycetes</taxon>
        <taxon>Hypocreomycetidae</taxon>
        <taxon>Microascales</taxon>
        <taxon>Microascaceae</taxon>
        <taxon>Cephalotrichum</taxon>
    </lineage>
</organism>
<gene>
    <name evidence="1" type="ORF">DNG_00054</name>
</gene>
<keyword evidence="2" id="KW-1185">Reference proteome</keyword>
<proteinExistence type="predicted"/>
<reference evidence="1" key="1">
    <citation type="submission" date="2018-03" db="EMBL/GenBank/DDBJ databases">
        <authorList>
            <person name="Guldener U."/>
        </authorList>
    </citation>
    <scope>NUCLEOTIDE SEQUENCE</scope>
</reference>